<gene>
    <name evidence="1" type="ORF">MCOR_22204</name>
</gene>
<dbReference type="OrthoDB" id="6106301at2759"/>
<dbReference type="AlphaFoldDB" id="A0A6J8BS90"/>
<dbReference type="PANTHER" id="PTHR33050:SF7">
    <property type="entry name" value="RIBONUCLEASE H"/>
    <property type="match status" value="1"/>
</dbReference>
<dbReference type="EMBL" id="CACVKT020003901">
    <property type="protein sequence ID" value="CAC5386805.1"/>
    <property type="molecule type" value="Genomic_DNA"/>
</dbReference>
<sequence length="154" mass="17964">MFIYLEWLCLVWNSSDVSISISDRRIDDTRISLVDISNNFPNFPARKLAQVTGKVISMCPVMGNVTSVMTRYLHWAIENRVKWDLKLTLECPDCVFNELRFWLNNIKRFNRKYLAGYSFPHVLVYSDVSKVAAGAYSIDINSNIFHQMWTLQES</sequence>
<dbReference type="InterPro" id="IPR052055">
    <property type="entry name" value="Hepadnavirus_pol/RT"/>
</dbReference>
<proteinExistence type="predicted"/>
<organism evidence="1 2">
    <name type="scientific">Mytilus coruscus</name>
    <name type="common">Sea mussel</name>
    <dbReference type="NCBI Taxonomy" id="42192"/>
    <lineage>
        <taxon>Eukaryota</taxon>
        <taxon>Metazoa</taxon>
        <taxon>Spiralia</taxon>
        <taxon>Lophotrochozoa</taxon>
        <taxon>Mollusca</taxon>
        <taxon>Bivalvia</taxon>
        <taxon>Autobranchia</taxon>
        <taxon>Pteriomorphia</taxon>
        <taxon>Mytilida</taxon>
        <taxon>Mytiloidea</taxon>
        <taxon>Mytilidae</taxon>
        <taxon>Mytilinae</taxon>
        <taxon>Mytilus</taxon>
    </lineage>
</organism>
<evidence type="ECO:0000313" key="1">
    <source>
        <dbReference type="EMBL" id="CAC5386805.1"/>
    </source>
</evidence>
<keyword evidence="2" id="KW-1185">Reference proteome</keyword>
<name>A0A6J8BS90_MYTCO</name>
<evidence type="ECO:0008006" key="3">
    <source>
        <dbReference type="Google" id="ProtNLM"/>
    </source>
</evidence>
<protein>
    <recommendedName>
        <fullName evidence="3">Reverse transcriptase/retrotransposon-derived protein RNase H-like domain-containing protein</fullName>
    </recommendedName>
</protein>
<accession>A0A6J8BS90</accession>
<reference evidence="1 2" key="1">
    <citation type="submission" date="2020-06" db="EMBL/GenBank/DDBJ databases">
        <authorList>
            <person name="Li R."/>
            <person name="Bekaert M."/>
        </authorList>
    </citation>
    <scope>NUCLEOTIDE SEQUENCE [LARGE SCALE GENOMIC DNA]</scope>
    <source>
        <strain evidence="2">wild</strain>
    </source>
</reference>
<evidence type="ECO:0000313" key="2">
    <source>
        <dbReference type="Proteomes" id="UP000507470"/>
    </source>
</evidence>
<dbReference type="PANTHER" id="PTHR33050">
    <property type="entry name" value="REVERSE TRANSCRIPTASE DOMAIN-CONTAINING PROTEIN"/>
    <property type="match status" value="1"/>
</dbReference>
<dbReference type="Proteomes" id="UP000507470">
    <property type="component" value="Unassembled WGS sequence"/>
</dbReference>